<evidence type="ECO:0000313" key="20">
    <source>
        <dbReference type="EMBL" id="MFC3967507.1"/>
    </source>
</evidence>
<dbReference type="InterPro" id="IPR003593">
    <property type="entry name" value="AAA+_ATPase"/>
</dbReference>
<accession>A0ABV8E7T6</accession>
<dbReference type="Gene3D" id="3.40.50.300">
    <property type="entry name" value="P-loop containing nucleotide triphosphate hydrolases"/>
    <property type="match status" value="1"/>
</dbReference>
<evidence type="ECO:0000256" key="1">
    <source>
        <dbReference type="ARBA" id="ARBA00004651"/>
    </source>
</evidence>
<dbReference type="SUPFAM" id="SSF52540">
    <property type="entry name" value="P-loop containing nucleoside triphosphate hydrolases"/>
    <property type="match status" value="1"/>
</dbReference>
<comment type="similarity">
    <text evidence="2">Belongs to the FtsK/SpoIIIE/SftA family.</text>
</comment>
<dbReference type="SUPFAM" id="SSF46785">
    <property type="entry name" value="Winged helix' DNA-binding domain"/>
    <property type="match status" value="1"/>
</dbReference>
<feature type="compositionally biased region" description="Polar residues" evidence="17">
    <location>
        <begin position="353"/>
        <end position="362"/>
    </location>
</feature>
<dbReference type="InterPro" id="IPR025199">
    <property type="entry name" value="FtsK_4TM"/>
</dbReference>
<dbReference type="PANTHER" id="PTHR22683">
    <property type="entry name" value="SPORULATION PROTEIN RELATED"/>
    <property type="match status" value="1"/>
</dbReference>
<proteinExistence type="inferred from homology"/>
<evidence type="ECO:0000256" key="8">
    <source>
        <dbReference type="ARBA" id="ARBA00022829"/>
    </source>
</evidence>
<dbReference type="Pfam" id="PF17854">
    <property type="entry name" value="FtsK_alpha"/>
    <property type="match status" value="1"/>
</dbReference>
<evidence type="ECO:0000259" key="19">
    <source>
        <dbReference type="PROSITE" id="PS50901"/>
    </source>
</evidence>
<keyword evidence="9 16" id="KW-0067">ATP-binding</keyword>
<evidence type="ECO:0000256" key="11">
    <source>
        <dbReference type="ARBA" id="ARBA00023125"/>
    </source>
</evidence>
<dbReference type="InterPro" id="IPR050206">
    <property type="entry name" value="FtsK/SpoIIIE/SftA"/>
</dbReference>
<dbReference type="Pfam" id="PF09397">
    <property type="entry name" value="FtsK_gamma"/>
    <property type="match status" value="1"/>
</dbReference>
<feature type="transmembrane region" description="Helical" evidence="18">
    <location>
        <begin position="77"/>
        <end position="101"/>
    </location>
</feature>
<comment type="function">
    <text evidence="14">Essential cell division protein that coordinates cell division and chromosome segregation. The N-terminus is involved in assembly of the cell-division machinery. The C-terminus functions as a DNA motor that moves dsDNA in an ATP-dependent manner towards the dif recombination site, which is located within the replication terminus region. Translocation stops specifically at Xer-dif sites, where FtsK interacts with the Xer recombinase, allowing activation of chromosome unlinking by recombination. FtsK orienting polar sequences (KOPS) guide the direction of DNA translocation. FtsK can remove proteins from DNA as it translocates, but translocation stops specifically at XerCD-dif site, thereby preventing removal of XerC and XerD from dif.</text>
</comment>
<sequence length="882" mass="95580">MSRSSSAVMAHTSTRHALVAFFVRQILALCGFAIFILLALAVAAMATWNVADPSFSYATDNVPTNILGFPGAAFADLMMQFLGLASLLALMPLLAWALALIVGRPITRIPARLAAWAVGTFMGAATLGCFPAPLTWPIPNGIGGVIGDMILRFPALFVGTYPTGMVAIVLGSIFILPTAGFLAFAAGLIGNEELLIEEEDEDDMPEEPRRRVPTAADFGDEEEGFRFTDFVAFGALAHMWYTTQARLRRLFRLKPKATSNAFEAPYDFNEDEFGKLNEPVRPKARAGGRMEPSLDNSMSGVMAARRRLSPASLVAEDEEDMDDDMPMRPFGILPDDEDDAPRGLRASARVTPAASQPRQASRTMREGQRSFIDPEGFELPSVHLLAEPRHVARDATLSADALEQNARMLEGVLEDFGVKGEIIHVRPGPVVTLYELEPAPGIKSSRVIGLADDIARSMSAIAARVAVVPGRNAIGIELPNQTRETVFLRELIGSQDFDSSKAKLAMALGKTIGGEPVIADLAKMPHLLVAGTTGSGKSVAINTMILSLLYRLSPEKCRLIMIDPKMLELSVYDGIPHLLSPVVTDPKKAVVALKWTVREMEERYKKMSKIGVRNIDGFNSRVEQAIAKGEVLTRTVQTGFDRQTGEAMYETEEFDLKPMPYIVVIIDEMADLMMVAGKDIEGAVQRLAQMARAAGIHVIMATQRPSVDVITGTIKANFPTRISFQVTSKIDSRTILGEQGAEQLLGMGDMLYMAGGGRIQRVHGPFVSDTEVEEIVSYLKTQGAPQYLDAITADDDEDDEGGGGPAGTGNLSDSDDPYDQAVAIVLRDGKASTSYIQRRLGIGYNRAASLIERMESEGLIGPANHAGKREILVPTEADIIDR</sequence>
<dbReference type="SMART" id="SM00843">
    <property type="entry name" value="Ftsk_gamma"/>
    <property type="match status" value="1"/>
</dbReference>
<evidence type="ECO:0000256" key="14">
    <source>
        <dbReference type="ARBA" id="ARBA00024784"/>
    </source>
</evidence>
<dbReference type="EMBL" id="JBHSBD010000016">
    <property type="protein sequence ID" value="MFC3967507.1"/>
    <property type="molecule type" value="Genomic_DNA"/>
</dbReference>
<dbReference type="RefSeq" id="WP_247259284.1">
    <property type="nucleotide sequence ID" value="NZ_JALJQZ010000002.1"/>
</dbReference>
<comment type="caution">
    <text evidence="20">The sequence shown here is derived from an EMBL/GenBank/DDBJ whole genome shotgun (WGS) entry which is preliminary data.</text>
</comment>
<dbReference type="PANTHER" id="PTHR22683:SF41">
    <property type="entry name" value="DNA TRANSLOCASE FTSK"/>
    <property type="match status" value="1"/>
</dbReference>
<evidence type="ECO:0000256" key="5">
    <source>
        <dbReference type="ARBA" id="ARBA00022618"/>
    </source>
</evidence>
<gene>
    <name evidence="20" type="ORF">ACFOVS_05065</name>
</gene>
<feature type="transmembrane region" description="Helical" evidence="18">
    <location>
        <begin position="113"/>
        <end position="134"/>
    </location>
</feature>
<keyword evidence="4" id="KW-1003">Cell membrane</keyword>
<comment type="subunit">
    <text evidence="15">Homohexamer. Forms a ring that surrounds DNA.</text>
</comment>
<keyword evidence="5" id="KW-0132">Cell division</keyword>
<evidence type="ECO:0000256" key="6">
    <source>
        <dbReference type="ARBA" id="ARBA00022692"/>
    </source>
</evidence>
<evidence type="ECO:0000256" key="3">
    <source>
        <dbReference type="ARBA" id="ARBA00020887"/>
    </source>
</evidence>
<reference evidence="21" key="1">
    <citation type="journal article" date="2019" name="Int. J. Syst. Evol. Microbiol.">
        <title>The Global Catalogue of Microorganisms (GCM) 10K type strain sequencing project: providing services to taxonomists for standard genome sequencing and annotation.</title>
        <authorList>
            <consortium name="The Broad Institute Genomics Platform"/>
            <consortium name="The Broad Institute Genome Sequencing Center for Infectious Disease"/>
            <person name="Wu L."/>
            <person name="Ma J."/>
        </authorList>
    </citation>
    <scope>NUCLEOTIDE SEQUENCE [LARGE SCALE GENOMIC DNA]</scope>
    <source>
        <strain evidence="21">TBRC 5781</strain>
    </source>
</reference>
<evidence type="ECO:0000313" key="21">
    <source>
        <dbReference type="Proteomes" id="UP001595697"/>
    </source>
</evidence>
<dbReference type="Pfam" id="PF01580">
    <property type="entry name" value="FtsK_SpoIIIE"/>
    <property type="match status" value="1"/>
</dbReference>
<dbReference type="InterPro" id="IPR018541">
    <property type="entry name" value="Ftsk_gamma"/>
</dbReference>
<dbReference type="InterPro" id="IPR041027">
    <property type="entry name" value="FtsK_alpha"/>
</dbReference>
<dbReference type="InterPro" id="IPR027417">
    <property type="entry name" value="P-loop_NTPase"/>
</dbReference>
<feature type="region of interest" description="Disordered" evidence="17">
    <location>
        <begin position="347"/>
        <end position="366"/>
    </location>
</feature>
<dbReference type="InterPro" id="IPR036390">
    <property type="entry name" value="WH_DNA-bd_sf"/>
</dbReference>
<evidence type="ECO:0000256" key="4">
    <source>
        <dbReference type="ARBA" id="ARBA00022475"/>
    </source>
</evidence>
<dbReference type="CDD" id="cd01127">
    <property type="entry name" value="TrwB_TraG_TraD_VirD4"/>
    <property type="match status" value="1"/>
</dbReference>
<dbReference type="Proteomes" id="UP001595697">
    <property type="component" value="Unassembled WGS sequence"/>
</dbReference>
<keyword evidence="21" id="KW-1185">Reference proteome</keyword>
<keyword evidence="13" id="KW-0131">Cell cycle</keyword>
<dbReference type="SMART" id="SM00382">
    <property type="entry name" value="AAA"/>
    <property type="match status" value="1"/>
</dbReference>
<evidence type="ECO:0000256" key="7">
    <source>
        <dbReference type="ARBA" id="ARBA00022741"/>
    </source>
</evidence>
<feature type="transmembrane region" description="Helical" evidence="18">
    <location>
        <begin position="21"/>
        <end position="46"/>
    </location>
</feature>
<evidence type="ECO:0000256" key="9">
    <source>
        <dbReference type="ARBA" id="ARBA00022840"/>
    </source>
</evidence>
<evidence type="ECO:0000256" key="10">
    <source>
        <dbReference type="ARBA" id="ARBA00022989"/>
    </source>
</evidence>
<keyword evidence="12 18" id="KW-0472">Membrane</keyword>
<protein>
    <recommendedName>
        <fullName evidence="3">DNA translocase FtsK</fullName>
    </recommendedName>
</protein>
<name>A0ABV8E7T6_9HYPH</name>
<evidence type="ECO:0000256" key="18">
    <source>
        <dbReference type="SAM" id="Phobius"/>
    </source>
</evidence>
<evidence type="ECO:0000256" key="13">
    <source>
        <dbReference type="ARBA" id="ARBA00023306"/>
    </source>
</evidence>
<keyword evidence="10 18" id="KW-1133">Transmembrane helix</keyword>
<keyword evidence="8" id="KW-0159">Chromosome partition</keyword>
<dbReference type="Gene3D" id="1.10.10.10">
    <property type="entry name" value="Winged helix-like DNA-binding domain superfamily/Winged helix DNA-binding domain"/>
    <property type="match status" value="1"/>
</dbReference>
<evidence type="ECO:0000256" key="2">
    <source>
        <dbReference type="ARBA" id="ARBA00006474"/>
    </source>
</evidence>
<evidence type="ECO:0000256" key="16">
    <source>
        <dbReference type="PROSITE-ProRule" id="PRU00289"/>
    </source>
</evidence>
<keyword evidence="11" id="KW-0238">DNA-binding</keyword>
<dbReference type="PROSITE" id="PS50901">
    <property type="entry name" value="FTSK"/>
    <property type="match status" value="1"/>
</dbReference>
<dbReference type="Pfam" id="PF13491">
    <property type="entry name" value="FtsK_4TM"/>
    <property type="match status" value="1"/>
</dbReference>
<evidence type="ECO:0000256" key="12">
    <source>
        <dbReference type="ARBA" id="ARBA00023136"/>
    </source>
</evidence>
<dbReference type="InterPro" id="IPR036388">
    <property type="entry name" value="WH-like_DNA-bd_sf"/>
</dbReference>
<dbReference type="InterPro" id="IPR002543">
    <property type="entry name" value="FtsK_dom"/>
</dbReference>
<organism evidence="20 21">
    <name type="scientific">Rhizobium lemnae</name>
    <dbReference type="NCBI Taxonomy" id="1214924"/>
    <lineage>
        <taxon>Bacteria</taxon>
        <taxon>Pseudomonadati</taxon>
        <taxon>Pseudomonadota</taxon>
        <taxon>Alphaproteobacteria</taxon>
        <taxon>Hyphomicrobiales</taxon>
        <taxon>Rhizobiaceae</taxon>
        <taxon>Rhizobium/Agrobacterium group</taxon>
        <taxon>Rhizobium</taxon>
    </lineage>
</organism>
<keyword evidence="7 16" id="KW-0547">Nucleotide-binding</keyword>
<evidence type="ECO:0000256" key="17">
    <source>
        <dbReference type="SAM" id="MobiDB-lite"/>
    </source>
</evidence>
<feature type="region of interest" description="Disordered" evidence="17">
    <location>
        <begin position="793"/>
        <end position="815"/>
    </location>
</feature>
<evidence type="ECO:0000256" key="15">
    <source>
        <dbReference type="ARBA" id="ARBA00025923"/>
    </source>
</evidence>
<feature type="transmembrane region" description="Helical" evidence="18">
    <location>
        <begin position="166"/>
        <end position="189"/>
    </location>
</feature>
<feature type="binding site" evidence="16">
    <location>
        <begin position="531"/>
        <end position="538"/>
    </location>
    <ligand>
        <name>ATP</name>
        <dbReference type="ChEBI" id="CHEBI:30616"/>
    </ligand>
</feature>
<comment type="subcellular location">
    <subcellularLocation>
        <location evidence="1">Cell membrane</location>
        <topology evidence="1">Multi-pass membrane protein</topology>
    </subcellularLocation>
</comment>
<keyword evidence="6 18" id="KW-0812">Transmembrane</keyword>
<feature type="domain" description="FtsK" evidence="19">
    <location>
        <begin position="514"/>
        <end position="733"/>
    </location>
</feature>
<dbReference type="Gene3D" id="3.30.980.40">
    <property type="match status" value="1"/>
</dbReference>
<feature type="transmembrane region" description="Helical" evidence="18">
    <location>
        <begin position="140"/>
        <end position="159"/>
    </location>
</feature>